<organism evidence="1">
    <name type="scientific">Anguilla anguilla</name>
    <name type="common">European freshwater eel</name>
    <name type="synonym">Muraena anguilla</name>
    <dbReference type="NCBI Taxonomy" id="7936"/>
    <lineage>
        <taxon>Eukaryota</taxon>
        <taxon>Metazoa</taxon>
        <taxon>Chordata</taxon>
        <taxon>Craniata</taxon>
        <taxon>Vertebrata</taxon>
        <taxon>Euteleostomi</taxon>
        <taxon>Actinopterygii</taxon>
        <taxon>Neopterygii</taxon>
        <taxon>Teleostei</taxon>
        <taxon>Anguilliformes</taxon>
        <taxon>Anguillidae</taxon>
        <taxon>Anguilla</taxon>
    </lineage>
</organism>
<protein>
    <submittedName>
        <fullName evidence="1">Uncharacterized protein</fullName>
    </submittedName>
</protein>
<name>A0A0E9Q7H9_ANGAN</name>
<reference evidence="1" key="2">
    <citation type="journal article" date="2015" name="Fish Shellfish Immunol.">
        <title>Early steps in the European eel (Anguilla anguilla)-Vibrio vulnificus interaction in the gills: Role of the RtxA13 toxin.</title>
        <authorList>
            <person name="Callol A."/>
            <person name="Pajuelo D."/>
            <person name="Ebbesson L."/>
            <person name="Teles M."/>
            <person name="MacKenzie S."/>
            <person name="Amaro C."/>
        </authorList>
    </citation>
    <scope>NUCLEOTIDE SEQUENCE</scope>
</reference>
<dbReference type="EMBL" id="GBXM01096090">
    <property type="protein sequence ID" value="JAH12487.1"/>
    <property type="molecule type" value="Transcribed_RNA"/>
</dbReference>
<accession>A0A0E9Q7H9</accession>
<dbReference type="AlphaFoldDB" id="A0A0E9Q7H9"/>
<reference evidence="1" key="1">
    <citation type="submission" date="2014-11" db="EMBL/GenBank/DDBJ databases">
        <authorList>
            <person name="Amaro Gonzalez C."/>
        </authorList>
    </citation>
    <scope>NUCLEOTIDE SEQUENCE</scope>
</reference>
<sequence length="31" mass="3504">MSSSFKGLHSKTVYTLEAKLSWSMQSQKIAE</sequence>
<evidence type="ECO:0000313" key="1">
    <source>
        <dbReference type="EMBL" id="JAH12487.1"/>
    </source>
</evidence>
<proteinExistence type="predicted"/>